<reference evidence="3 4" key="1">
    <citation type="submission" date="2018-08" db="EMBL/GenBank/DDBJ databases">
        <title>Aeromicrobium sp. M2KJ-4, whole genome shotgun sequence.</title>
        <authorList>
            <person name="Tuo L."/>
        </authorList>
    </citation>
    <scope>NUCLEOTIDE SEQUENCE [LARGE SCALE GENOMIC DNA]</scope>
    <source>
        <strain evidence="3 4">M2KJ-4</strain>
    </source>
</reference>
<evidence type="ECO:0000256" key="1">
    <source>
        <dbReference type="SAM" id="MobiDB-lite"/>
    </source>
</evidence>
<comment type="caution">
    <text evidence="3">The sequence shown here is derived from an EMBL/GenBank/DDBJ whole genome shotgun (WGS) entry which is preliminary data.</text>
</comment>
<feature type="compositionally biased region" description="Gly residues" evidence="1">
    <location>
        <begin position="401"/>
        <end position="411"/>
    </location>
</feature>
<feature type="compositionally biased region" description="Polar residues" evidence="1">
    <location>
        <begin position="341"/>
        <end position="350"/>
    </location>
</feature>
<protein>
    <recommendedName>
        <fullName evidence="5">DUF3352 domain-containing protein</fullName>
    </recommendedName>
</protein>
<keyword evidence="2" id="KW-0472">Membrane</keyword>
<keyword evidence="2" id="KW-0812">Transmembrane</keyword>
<sequence>MPPVGASSVPPPPPPPPADGAPVATGGGKGRRGGRVAIIGGVVAALVVAGGIGAYAVYDRLSGGGPQPHDVMPASTQVYLRFDLDPSASQKVDLFKLLRKVPDLADEIGIKDEQADIRELVFPKILASECKDVDYDKDVEPWLGDRIGVGASIKDRSALIAVQVTDEDASRAGIKKLFGCADEKYGIGYRDGYALIAPTQAEVDKAAAATDKATLGDNKTFAADVDSLGDQGIASAWADLKSLSDLPEAKEALGPQLDELVKAGSVATTLRADGDAIELAVLGGIAPTKGDSKVAALGKLPSDTIAALSVSGAGKQVAEGFESFVSEFDRQFAGGGGLGDTASSTPSSTLVDPISTVPTEPTPTFPVPSSSGPTVDPDDPFGSDDPFGGDDPFGSDPTDPNGGGLGGGDLGGGGLGGGFNVQQFLDRLELETGFKLPEDLETLFGDNLTLAIGSKNLEKLPTFSGPEAFSSIDVALSLTSEKAPALDLVKRIAAQASRAGIPLIASPTDQGAVLASNQDAADAISDPKGSLGDEKAFKSVIPDGENASAGLYVNIGTIIDKLLEADPPADVRKGIEAASKLSAVGISSGTQDDRAMTRMRVSFR</sequence>
<evidence type="ECO:0000256" key="2">
    <source>
        <dbReference type="SAM" id="Phobius"/>
    </source>
</evidence>
<keyword evidence="2" id="KW-1133">Transmembrane helix</keyword>
<proteinExistence type="predicted"/>
<keyword evidence="4" id="KW-1185">Reference proteome</keyword>
<feature type="region of interest" description="Disordered" evidence="1">
    <location>
        <begin position="335"/>
        <end position="411"/>
    </location>
</feature>
<name>A0A371PCH3_9ACTN</name>
<feature type="compositionally biased region" description="Pro residues" evidence="1">
    <location>
        <begin position="1"/>
        <end position="19"/>
    </location>
</feature>
<dbReference type="EMBL" id="QUBR01000001">
    <property type="protein sequence ID" value="REK73238.1"/>
    <property type="molecule type" value="Genomic_DNA"/>
</dbReference>
<dbReference type="Proteomes" id="UP000265581">
    <property type="component" value="Unassembled WGS sequence"/>
</dbReference>
<gene>
    <name evidence="3" type="ORF">DX116_06645</name>
</gene>
<feature type="compositionally biased region" description="Low complexity" evidence="1">
    <location>
        <begin position="383"/>
        <end position="400"/>
    </location>
</feature>
<evidence type="ECO:0000313" key="4">
    <source>
        <dbReference type="Proteomes" id="UP000265581"/>
    </source>
</evidence>
<evidence type="ECO:0000313" key="3">
    <source>
        <dbReference type="EMBL" id="REK73238.1"/>
    </source>
</evidence>
<dbReference type="AlphaFoldDB" id="A0A371PCH3"/>
<feature type="transmembrane region" description="Helical" evidence="2">
    <location>
        <begin position="36"/>
        <end position="58"/>
    </location>
</feature>
<organism evidence="3 4">
    <name type="scientific">Aeromicrobium endophyticum</name>
    <dbReference type="NCBI Taxonomy" id="2292704"/>
    <lineage>
        <taxon>Bacteria</taxon>
        <taxon>Bacillati</taxon>
        <taxon>Actinomycetota</taxon>
        <taxon>Actinomycetes</taxon>
        <taxon>Propionibacteriales</taxon>
        <taxon>Nocardioidaceae</taxon>
        <taxon>Aeromicrobium</taxon>
    </lineage>
</organism>
<evidence type="ECO:0008006" key="5">
    <source>
        <dbReference type="Google" id="ProtNLM"/>
    </source>
</evidence>
<accession>A0A371PCH3</accession>
<feature type="region of interest" description="Disordered" evidence="1">
    <location>
        <begin position="1"/>
        <end position="29"/>
    </location>
</feature>